<reference evidence="2" key="2">
    <citation type="submission" date="2022-01" db="EMBL/GenBank/DDBJ databases">
        <title>Collection of gut derived symbiotic bacterial strains cultured from healthy donors.</title>
        <authorList>
            <person name="Lin H."/>
            <person name="Kohout C."/>
            <person name="Waligurski E."/>
            <person name="Pamer E.G."/>
        </authorList>
    </citation>
    <scope>NUCLEOTIDE SEQUENCE</scope>
    <source>
        <strain evidence="2">MSK.14.39</strain>
    </source>
</reference>
<feature type="domain" description="N-acetyltransferase" evidence="1">
    <location>
        <begin position="1"/>
        <end position="156"/>
    </location>
</feature>
<dbReference type="GO" id="GO:0016747">
    <property type="term" value="F:acyltransferase activity, transferring groups other than amino-acyl groups"/>
    <property type="evidence" value="ECO:0007669"/>
    <property type="project" value="InterPro"/>
</dbReference>
<dbReference type="InterPro" id="IPR000182">
    <property type="entry name" value="GNAT_dom"/>
</dbReference>
<keyword evidence="5" id="KW-1185">Reference proteome</keyword>
<dbReference type="EMBL" id="VULR01000005">
    <property type="protein sequence ID" value="MSS43089.1"/>
    <property type="molecule type" value="Genomic_DNA"/>
</dbReference>
<protein>
    <submittedName>
        <fullName evidence="3">GNAT family N-acetyltransferase</fullName>
    </submittedName>
</protein>
<sequence length="156" mass="18358">MIIKKANIKDIDCLVEMWGKLSDYHIGFKDYLSPSEHWRQIMINMFIDDLNRDDKIIFIAKKSDETVGFIRCELRVSSEIFSTKILGYISDLYVEEKYRGTDVAESLFKEGTDWFRLKGIYDIRLNVNSENTRAVGFYEKIGFEELNKTLGLKLKY</sequence>
<organism evidence="3 4">
    <name type="scientific">Anaerosalibacter bizertensis</name>
    <dbReference type="NCBI Taxonomy" id="932217"/>
    <lineage>
        <taxon>Bacteria</taxon>
        <taxon>Bacillati</taxon>
        <taxon>Bacillota</taxon>
        <taxon>Tissierellia</taxon>
        <taxon>Tissierellales</taxon>
        <taxon>Sporanaerobacteraceae</taxon>
        <taxon>Anaerosalibacter</taxon>
    </lineage>
</organism>
<dbReference type="Proteomes" id="UP000462760">
    <property type="component" value="Unassembled WGS sequence"/>
</dbReference>
<dbReference type="Gene3D" id="3.40.630.30">
    <property type="match status" value="1"/>
</dbReference>
<accession>A0A844FGI3</accession>
<dbReference type="SUPFAM" id="SSF55729">
    <property type="entry name" value="Acyl-CoA N-acyltransferases (Nat)"/>
    <property type="match status" value="1"/>
</dbReference>
<evidence type="ECO:0000313" key="5">
    <source>
        <dbReference type="Proteomes" id="UP001108123"/>
    </source>
</evidence>
<dbReference type="EMBL" id="JAKNID010000015">
    <property type="protein sequence ID" value="MCG4564905.1"/>
    <property type="molecule type" value="Genomic_DNA"/>
</dbReference>
<evidence type="ECO:0000313" key="4">
    <source>
        <dbReference type="Proteomes" id="UP000462760"/>
    </source>
</evidence>
<gene>
    <name evidence="3" type="ORF">FYJ27_04990</name>
    <name evidence="2" type="ORF">L0P62_05515</name>
</gene>
<keyword evidence="3" id="KW-0808">Transferase</keyword>
<dbReference type="PANTHER" id="PTHR43617">
    <property type="entry name" value="L-AMINO ACID N-ACETYLTRANSFERASE"/>
    <property type="match status" value="1"/>
</dbReference>
<dbReference type="InterPro" id="IPR016181">
    <property type="entry name" value="Acyl_CoA_acyltransferase"/>
</dbReference>
<proteinExistence type="predicted"/>
<dbReference type="PROSITE" id="PS51186">
    <property type="entry name" value="GNAT"/>
    <property type="match status" value="1"/>
</dbReference>
<dbReference type="RefSeq" id="WP_154483765.1">
    <property type="nucleotide sequence ID" value="NZ_JAHLOA010000001.1"/>
</dbReference>
<dbReference type="AlphaFoldDB" id="A0A844FGI3"/>
<dbReference type="Pfam" id="PF00583">
    <property type="entry name" value="Acetyltransf_1"/>
    <property type="match status" value="1"/>
</dbReference>
<dbReference type="Proteomes" id="UP001108123">
    <property type="component" value="Unassembled WGS sequence"/>
</dbReference>
<dbReference type="PANTHER" id="PTHR43617:SF34">
    <property type="entry name" value="PUTATIVE-RELATED"/>
    <property type="match status" value="1"/>
</dbReference>
<dbReference type="CDD" id="cd04301">
    <property type="entry name" value="NAT_SF"/>
    <property type="match status" value="1"/>
</dbReference>
<dbReference type="InterPro" id="IPR050276">
    <property type="entry name" value="MshD_Acetyltransferase"/>
</dbReference>
<evidence type="ECO:0000313" key="3">
    <source>
        <dbReference type="EMBL" id="MSS43089.1"/>
    </source>
</evidence>
<evidence type="ECO:0000313" key="2">
    <source>
        <dbReference type="EMBL" id="MCG4564905.1"/>
    </source>
</evidence>
<evidence type="ECO:0000259" key="1">
    <source>
        <dbReference type="PROSITE" id="PS51186"/>
    </source>
</evidence>
<name>A0A844FGI3_9FIRM</name>
<reference evidence="3 4" key="1">
    <citation type="submission" date="2019-08" db="EMBL/GenBank/DDBJ databases">
        <title>In-depth cultivation of the pig gut microbiome towards novel bacterial diversity and tailored functional studies.</title>
        <authorList>
            <person name="Wylensek D."/>
            <person name="Hitch T.C.A."/>
            <person name="Clavel T."/>
        </authorList>
    </citation>
    <scope>NUCLEOTIDE SEQUENCE [LARGE SCALE GENOMIC DNA]</scope>
    <source>
        <strain evidence="3 4">Med78-601-WT-4W-RMD-3</strain>
    </source>
</reference>
<dbReference type="OrthoDB" id="948250at2"/>
<comment type="caution">
    <text evidence="3">The sequence shown here is derived from an EMBL/GenBank/DDBJ whole genome shotgun (WGS) entry which is preliminary data.</text>
</comment>